<evidence type="ECO:0000256" key="3">
    <source>
        <dbReference type="ARBA" id="ARBA00043265"/>
    </source>
</evidence>
<dbReference type="Gene3D" id="2.60.40.10">
    <property type="entry name" value="Immunoglobulins"/>
    <property type="match status" value="1"/>
</dbReference>
<sequence>MKGLFVLLLLLQLALCTFSQITLDQPESTTVKPSDTLKLFCKVSVSVTSQHWAWIRQIPGKGLEYMGYLHSDGSSNPATSFQSQVSLTRDTSKNEIYFQMTNMKTEDSGKYYCARYTVTEGTEDWC</sequence>
<dbReference type="GO" id="GO:0019814">
    <property type="term" value="C:immunoglobulin complex"/>
    <property type="evidence" value="ECO:0007669"/>
    <property type="project" value="UniProtKB-KW"/>
</dbReference>
<accession>A0A8T2KDE4</accession>
<keyword evidence="1" id="KW-0391">Immunity</keyword>
<name>A0A8T2KDE4_9PIPI</name>
<keyword evidence="3" id="KW-1280">Immunoglobulin</keyword>
<dbReference type="Proteomes" id="UP000812440">
    <property type="component" value="Chromosome 1"/>
</dbReference>
<feature type="chain" id="PRO_5035842203" description="Ig-like domain-containing protein" evidence="4">
    <location>
        <begin position="17"/>
        <end position="126"/>
    </location>
</feature>
<reference evidence="6" key="1">
    <citation type="thesis" date="2020" institute="ProQuest LLC" country="789 East Eisenhower Parkway, Ann Arbor, MI, USA">
        <title>Comparative Genomics and Chromosome Evolution.</title>
        <authorList>
            <person name="Mudd A.B."/>
        </authorList>
    </citation>
    <scope>NUCLEOTIDE SEQUENCE</scope>
    <source>
        <strain evidence="6">Female2</strain>
        <tissue evidence="6">Blood</tissue>
    </source>
</reference>
<dbReference type="InterPro" id="IPR036179">
    <property type="entry name" value="Ig-like_dom_sf"/>
</dbReference>
<evidence type="ECO:0000256" key="1">
    <source>
        <dbReference type="ARBA" id="ARBA00022859"/>
    </source>
</evidence>
<dbReference type="OrthoDB" id="8865476at2759"/>
<evidence type="ECO:0000313" key="6">
    <source>
        <dbReference type="EMBL" id="KAG8455465.1"/>
    </source>
</evidence>
<dbReference type="AlphaFoldDB" id="A0A8T2KDE4"/>
<dbReference type="PROSITE" id="PS50835">
    <property type="entry name" value="IG_LIKE"/>
    <property type="match status" value="1"/>
</dbReference>
<proteinExistence type="predicted"/>
<feature type="domain" description="Ig-like" evidence="5">
    <location>
        <begin position="19"/>
        <end position="113"/>
    </location>
</feature>
<evidence type="ECO:0000313" key="7">
    <source>
        <dbReference type="Proteomes" id="UP000812440"/>
    </source>
</evidence>
<evidence type="ECO:0000256" key="4">
    <source>
        <dbReference type="SAM" id="SignalP"/>
    </source>
</evidence>
<evidence type="ECO:0000259" key="5">
    <source>
        <dbReference type="PROSITE" id="PS50835"/>
    </source>
</evidence>
<dbReference type="SMART" id="SM00406">
    <property type="entry name" value="IGv"/>
    <property type="match status" value="1"/>
</dbReference>
<dbReference type="GO" id="GO:0005576">
    <property type="term" value="C:extracellular region"/>
    <property type="evidence" value="ECO:0007669"/>
    <property type="project" value="UniProtKB-ARBA"/>
</dbReference>
<dbReference type="InterPro" id="IPR013106">
    <property type="entry name" value="Ig_V-set"/>
</dbReference>
<dbReference type="PANTHER" id="PTHR23266">
    <property type="entry name" value="IMMUNOGLOBULIN HEAVY CHAIN"/>
    <property type="match status" value="1"/>
</dbReference>
<dbReference type="SMART" id="SM00409">
    <property type="entry name" value="IG"/>
    <property type="match status" value="1"/>
</dbReference>
<protein>
    <recommendedName>
        <fullName evidence="5">Ig-like domain-containing protein</fullName>
    </recommendedName>
</protein>
<evidence type="ECO:0000256" key="2">
    <source>
        <dbReference type="ARBA" id="ARBA00023130"/>
    </source>
</evidence>
<keyword evidence="2" id="KW-1064">Adaptive immunity</keyword>
<comment type="caution">
    <text evidence="6">The sequence shown here is derived from an EMBL/GenBank/DDBJ whole genome shotgun (WGS) entry which is preliminary data.</text>
</comment>
<feature type="signal peptide" evidence="4">
    <location>
        <begin position="1"/>
        <end position="16"/>
    </location>
</feature>
<dbReference type="InterPro" id="IPR003599">
    <property type="entry name" value="Ig_sub"/>
</dbReference>
<organism evidence="6 7">
    <name type="scientific">Hymenochirus boettgeri</name>
    <name type="common">Congo dwarf clawed frog</name>
    <dbReference type="NCBI Taxonomy" id="247094"/>
    <lineage>
        <taxon>Eukaryota</taxon>
        <taxon>Metazoa</taxon>
        <taxon>Chordata</taxon>
        <taxon>Craniata</taxon>
        <taxon>Vertebrata</taxon>
        <taxon>Euteleostomi</taxon>
        <taxon>Amphibia</taxon>
        <taxon>Batrachia</taxon>
        <taxon>Anura</taxon>
        <taxon>Pipoidea</taxon>
        <taxon>Pipidae</taxon>
        <taxon>Pipinae</taxon>
        <taxon>Hymenochirus</taxon>
    </lineage>
</organism>
<dbReference type="InterPro" id="IPR013783">
    <property type="entry name" value="Ig-like_fold"/>
</dbReference>
<dbReference type="GO" id="GO:0002250">
    <property type="term" value="P:adaptive immune response"/>
    <property type="evidence" value="ECO:0007669"/>
    <property type="project" value="UniProtKB-KW"/>
</dbReference>
<dbReference type="EMBL" id="JAACNH010000001">
    <property type="protein sequence ID" value="KAG8455465.1"/>
    <property type="molecule type" value="Genomic_DNA"/>
</dbReference>
<keyword evidence="7" id="KW-1185">Reference proteome</keyword>
<dbReference type="SUPFAM" id="SSF48726">
    <property type="entry name" value="Immunoglobulin"/>
    <property type="match status" value="1"/>
</dbReference>
<dbReference type="InterPro" id="IPR007110">
    <property type="entry name" value="Ig-like_dom"/>
</dbReference>
<gene>
    <name evidence="6" type="ORF">GDO86_001589</name>
</gene>
<keyword evidence="4" id="KW-0732">Signal</keyword>
<dbReference type="InterPro" id="IPR050199">
    <property type="entry name" value="IgHV"/>
</dbReference>
<dbReference type="Pfam" id="PF07686">
    <property type="entry name" value="V-set"/>
    <property type="match status" value="1"/>
</dbReference>